<sequence>MKQIDQNRNNRTCSKKGGVSSRHHEFVLSNSSEHLIITIMAINTIQKYNPKTQRR</sequence>
<feature type="region of interest" description="Disordered" evidence="1">
    <location>
        <begin position="1"/>
        <end position="21"/>
    </location>
</feature>
<organism evidence="2">
    <name type="scientific">Rhizophora mucronata</name>
    <name type="common">Asiatic mangrove</name>
    <dbReference type="NCBI Taxonomy" id="61149"/>
    <lineage>
        <taxon>Eukaryota</taxon>
        <taxon>Viridiplantae</taxon>
        <taxon>Streptophyta</taxon>
        <taxon>Embryophyta</taxon>
        <taxon>Tracheophyta</taxon>
        <taxon>Spermatophyta</taxon>
        <taxon>Magnoliopsida</taxon>
        <taxon>eudicotyledons</taxon>
        <taxon>Gunneridae</taxon>
        <taxon>Pentapetalae</taxon>
        <taxon>rosids</taxon>
        <taxon>fabids</taxon>
        <taxon>Malpighiales</taxon>
        <taxon>Rhizophoraceae</taxon>
        <taxon>Rhizophora</taxon>
    </lineage>
</organism>
<accession>A0A2P2ISR5</accession>
<dbReference type="EMBL" id="GGEC01003787">
    <property type="protein sequence ID" value="MBW84270.1"/>
    <property type="molecule type" value="Transcribed_RNA"/>
</dbReference>
<name>A0A2P2ISR5_RHIMU</name>
<reference evidence="2" key="1">
    <citation type="submission" date="2018-02" db="EMBL/GenBank/DDBJ databases">
        <title>Rhizophora mucronata_Transcriptome.</title>
        <authorList>
            <person name="Meera S.P."/>
            <person name="Sreeshan A."/>
            <person name="Augustine A."/>
        </authorList>
    </citation>
    <scope>NUCLEOTIDE SEQUENCE</scope>
    <source>
        <tissue evidence="2">Leaf</tissue>
    </source>
</reference>
<dbReference type="AlphaFoldDB" id="A0A2P2ISR5"/>
<protein>
    <submittedName>
        <fullName evidence="2">Uncharacterized protein</fullName>
    </submittedName>
</protein>
<evidence type="ECO:0000256" key="1">
    <source>
        <dbReference type="SAM" id="MobiDB-lite"/>
    </source>
</evidence>
<evidence type="ECO:0000313" key="2">
    <source>
        <dbReference type="EMBL" id="MBW84270.1"/>
    </source>
</evidence>
<feature type="compositionally biased region" description="Polar residues" evidence="1">
    <location>
        <begin position="1"/>
        <end position="12"/>
    </location>
</feature>
<proteinExistence type="predicted"/>